<reference evidence="1 2" key="1">
    <citation type="journal article" date="2021" name="Nat. Commun.">
        <title>Genetic determinants of endophytism in the Arabidopsis root mycobiome.</title>
        <authorList>
            <person name="Mesny F."/>
            <person name="Miyauchi S."/>
            <person name="Thiergart T."/>
            <person name="Pickel B."/>
            <person name="Atanasova L."/>
            <person name="Karlsson M."/>
            <person name="Huettel B."/>
            <person name="Barry K.W."/>
            <person name="Haridas S."/>
            <person name="Chen C."/>
            <person name="Bauer D."/>
            <person name="Andreopoulos W."/>
            <person name="Pangilinan J."/>
            <person name="LaButti K."/>
            <person name="Riley R."/>
            <person name="Lipzen A."/>
            <person name="Clum A."/>
            <person name="Drula E."/>
            <person name="Henrissat B."/>
            <person name="Kohler A."/>
            <person name="Grigoriev I.V."/>
            <person name="Martin F.M."/>
            <person name="Hacquard S."/>
        </authorList>
    </citation>
    <scope>NUCLEOTIDE SEQUENCE [LARGE SCALE GENOMIC DNA]</scope>
    <source>
        <strain evidence="1 2">MPI-CAGE-CH-0241</strain>
    </source>
</reference>
<protein>
    <submittedName>
        <fullName evidence="1">Uncharacterized protein</fullName>
    </submittedName>
</protein>
<accession>A0A9P8W2M1</accession>
<gene>
    <name evidence="1" type="ORF">B0T10DRAFT_72910</name>
</gene>
<dbReference type="Pfam" id="PF12311">
    <property type="entry name" value="DUF3632"/>
    <property type="match status" value="1"/>
</dbReference>
<dbReference type="Proteomes" id="UP000777438">
    <property type="component" value="Unassembled WGS sequence"/>
</dbReference>
<name>A0A9P8W2M1_9HYPO</name>
<dbReference type="InterPro" id="IPR022085">
    <property type="entry name" value="OpdG"/>
</dbReference>
<organism evidence="1 2">
    <name type="scientific">Thelonectria olida</name>
    <dbReference type="NCBI Taxonomy" id="1576542"/>
    <lineage>
        <taxon>Eukaryota</taxon>
        <taxon>Fungi</taxon>
        <taxon>Dikarya</taxon>
        <taxon>Ascomycota</taxon>
        <taxon>Pezizomycotina</taxon>
        <taxon>Sordariomycetes</taxon>
        <taxon>Hypocreomycetidae</taxon>
        <taxon>Hypocreales</taxon>
        <taxon>Nectriaceae</taxon>
        <taxon>Thelonectria</taxon>
    </lineage>
</organism>
<evidence type="ECO:0000313" key="1">
    <source>
        <dbReference type="EMBL" id="KAH6887555.1"/>
    </source>
</evidence>
<dbReference type="EMBL" id="JAGPYM010000014">
    <property type="protein sequence ID" value="KAH6887555.1"/>
    <property type="molecule type" value="Genomic_DNA"/>
</dbReference>
<dbReference type="AlphaFoldDB" id="A0A9P8W2M1"/>
<dbReference type="OrthoDB" id="3350591at2759"/>
<keyword evidence="2" id="KW-1185">Reference proteome</keyword>
<proteinExistence type="predicted"/>
<comment type="caution">
    <text evidence="1">The sequence shown here is derived from an EMBL/GenBank/DDBJ whole genome shotgun (WGS) entry which is preliminary data.</text>
</comment>
<sequence length="280" mass="31979">MGEHGEIDFTSIIDDNYDSAACQNVCKLIEASIRYCTWHGFQTVDEAENTAEGIRKLIFETENQSKHDGERNARQFWSVIGAMLDKIPPSHIGRDILFGVIFRLDWDIKNDEAWFADCWRDALIALEYKPSSWKLNSESPPPEWSNFIDFLVRLVEFSPETEMDSIIPILADCLEAELPLGVPNALGTIVACKYLKENSSLILEASLKNEYRYREKTQYPPPCGLYAGFPGFNLERWGFWNRRLDDLRGEVFEDTLWYTEKTLDSMDGAGSALLPSPSGR</sequence>
<evidence type="ECO:0000313" key="2">
    <source>
        <dbReference type="Proteomes" id="UP000777438"/>
    </source>
</evidence>